<dbReference type="RefSeq" id="WP_345736558.1">
    <property type="nucleotide sequence ID" value="NZ_BAABIA010000004.1"/>
</dbReference>
<keyword evidence="3" id="KW-1185">Reference proteome</keyword>
<dbReference type="InterPro" id="IPR029058">
    <property type="entry name" value="AB_hydrolase_fold"/>
</dbReference>
<reference evidence="3" key="1">
    <citation type="journal article" date="2019" name="Int. J. Syst. Evol. Microbiol.">
        <title>The Global Catalogue of Microorganisms (GCM) 10K type strain sequencing project: providing services to taxonomists for standard genome sequencing and annotation.</title>
        <authorList>
            <consortium name="The Broad Institute Genomics Platform"/>
            <consortium name="The Broad Institute Genome Sequencing Center for Infectious Disease"/>
            <person name="Wu L."/>
            <person name="Ma J."/>
        </authorList>
    </citation>
    <scope>NUCLEOTIDE SEQUENCE [LARGE SCALE GENOMIC DNA]</scope>
    <source>
        <strain evidence="3">JCM 18053</strain>
    </source>
</reference>
<proteinExistence type="predicted"/>
<dbReference type="Pfam" id="PF01738">
    <property type="entry name" value="DLH"/>
    <property type="match status" value="1"/>
</dbReference>
<sequence>MQTLPILTALALQLPGMAPLEPNPDFSATMVAGIDRFLLRETEVAKDRRGLFWKRDFTSSEAYEASVQPNRKRLSEILGVIDARLPVRALELVSDTETSAVVLETETATVSRVRWPVFEGVHGEGLLIQPKGPVLSRIVCLPDADTPPEKVLDAMLVNAGAQMVIPMLISRDSEHSGSERLGILTNLPHREWIYRQSFILGRHILGYELQKTLALVDWFKAQPDKLPVSVAGFGEGGLLALCAGALDARIDSVYVWGHFGPREGLWQEPIYRNVFGLLREFGDAELASLIAPRHLAIQHAGFPKVQGPPAAAKGQRNIAAPGVVTMPSLTAVQDEMERARQLVPAFKDWARVFDMNSSNADIVAHLFPGETGAAMLKGMTSASKAPLPVVPVRSVAQREQVRELEQFTQKLLVTTEAERKSEFWKKLPLTSVAEFEKHTAAERERFWTDVIGRFPDPDLPMNARSRVVKEVGQVVIHEVTLDVWQDVIAWGWLALPKGMKPGDKRPVIVCQHGLEGLPEHCFDTDETAGPWKAYKAFALRLAEQGYIVFAPHNPYRGRDAFRTLQRKLNPLGKSIYSVINGQHQRILEWLKSQPFVEPGKIAFYGLSYGGKSAMRTPAVLTDYCLSICSGDFNEWVRKCATTDLPLSYVFTGEYEIWEWNLGRTFNYAEMGGLIAPRPFMVERGHRDGVGVDEWVNYEYAKIRQLYNQLGIGDRTVIEHFDGPHTIHGVGTYDFLHHWLGRPRP</sequence>
<dbReference type="Gene3D" id="3.40.50.1820">
    <property type="entry name" value="alpha/beta hydrolase"/>
    <property type="match status" value="2"/>
</dbReference>
<dbReference type="Proteomes" id="UP001499852">
    <property type="component" value="Unassembled WGS sequence"/>
</dbReference>
<protein>
    <recommendedName>
        <fullName evidence="1">Dienelactone hydrolase domain-containing protein</fullName>
    </recommendedName>
</protein>
<name>A0ABP9P7J6_9BACT</name>
<evidence type="ECO:0000259" key="1">
    <source>
        <dbReference type="Pfam" id="PF01738"/>
    </source>
</evidence>
<accession>A0ABP9P7J6</accession>
<dbReference type="EMBL" id="BAABIA010000004">
    <property type="protein sequence ID" value="GAA5140571.1"/>
    <property type="molecule type" value="Genomic_DNA"/>
</dbReference>
<dbReference type="InterPro" id="IPR050261">
    <property type="entry name" value="FrsA_esterase"/>
</dbReference>
<evidence type="ECO:0000313" key="2">
    <source>
        <dbReference type="EMBL" id="GAA5140571.1"/>
    </source>
</evidence>
<dbReference type="PANTHER" id="PTHR22946">
    <property type="entry name" value="DIENELACTONE HYDROLASE DOMAIN-CONTAINING PROTEIN-RELATED"/>
    <property type="match status" value="1"/>
</dbReference>
<comment type="caution">
    <text evidence="2">The sequence shown here is derived from an EMBL/GenBank/DDBJ whole genome shotgun (WGS) entry which is preliminary data.</text>
</comment>
<gene>
    <name evidence="2" type="ORF">GCM10023213_23360</name>
</gene>
<feature type="domain" description="Dienelactone hydrolase" evidence="1">
    <location>
        <begin position="533"/>
        <end position="615"/>
    </location>
</feature>
<dbReference type="InterPro" id="IPR002925">
    <property type="entry name" value="Dienelactn_hydro"/>
</dbReference>
<dbReference type="SUPFAM" id="SSF53474">
    <property type="entry name" value="alpha/beta-Hydrolases"/>
    <property type="match status" value="2"/>
</dbReference>
<organism evidence="2 3">
    <name type="scientific">Prosthecobacter algae</name>
    <dbReference type="NCBI Taxonomy" id="1144682"/>
    <lineage>
        <taxon>Bacteria</taxon>
        <taxon>Pseudomonadati</taxon>
        <taxon>Verrucomicrobiota</taxon>
        <taxon>Verrucomicrobiia</taxon>
        <taxon>Verrucomicrobiales</taxon>
        <taxon>Verrucomicrobiaceae</taxon>
        <taxon>Prosthecobacter</taxon>
    </lineage>
</organism>
<evidence type="ECO:0000313" key="3">
    <source>
        <dbReference type="Proteomes" id="UP001499852"/>
    </source>
</evidence>